<keyword evidence="2 7" id="KW-0699">rRNA-binding</keyword>
<dbReference type="InterPro" id="IPR002942">
    <property type="entry name" value="S4_RNA-bd"/>
</dbReference>
<dbReference type="PROSITE" id="PS50889">
    <property type="entry name" value="S4"/>
    <property type="match status" value="1"/>
</dbReference>
<keyword evidence="3 7" id="KW-0694">RNA-binding</keyword>
<dbReference type="Gene3D" id="3.10.290.10">
    <property type="entry name" value="RNA-binding S4 domain"/>
    <property type="match status" value="1"/>
</dbReference>
<evidence type="ECO:0000259" key="11">
    <source>
        <dbReference type="SMART" id="SM01390"/>
    </source>
</evidence>
<dbReference type="Proteomes" id="UP000190150">
    <property type="component" value="Unassembled WGS sequence"/>
</dbReference>
<evidence type="ECO:0000313" key="13">
    <source>
        <dbReference type="Proteomes" id="UP000190150"/>
    </source>
</evidence>
<dbReference type="NCBIfam" id="NF003717">
    <property type="entry name" value="PRK05327.1"/>
    <property type="match status" value="1"/>
</dbReference>
<dbReference type="PROSITE" id="PS00632">
    <property type="entry name" value="RIBOSOMAL_S4"/>
    <property type="match status" value="1"/>
</dbReference>
<dbReference type="OrthoDB" id="9803672at2"/>
<dbReference type="InterPro" id="IPR022801">
    <property type="entry name" value="Ribosomal_uS4"/>
</dbReference>
<accession>A0A1T5E5Y1</accession>
<dbReference type="GO" id="GO:0003735">
    <property type="term" value="F:structural constituent of ribosome"/>
    <property type="evidence" value="ECO:0007669"/>
    <property type="project" value="InterPro"/>
</dbReference>
<evidence type="ECO:0000256" key="3">
    <source>
        <dbReference type="ARBA" id="ARBA00022884"/>
    </source>
</evidence>
<dbReference type="STRING" id="1513896.SAMN05660841_02360"/>
<evidence type="ECO:0000256" key="2">
    <source>
        <dbReference type="ARBA" id="ARBA00022730"/>
    </source>
</evidence>
<dbReference type="SMART" id="SM01390">
    <property type="entry name" value="Ribosomal_S4"/>
    <property type="match status" value="1"/>
</dbReference>
<evidence type="ECO:0000256" key="1">
    <source>
        <dbReference type="ARBA" id="ARBA00007465"/>
    </source>
</evidence>
<dbReference type="GO" id="GO:0019843">
    <property type="term" value="F:rRNA binding"/>
    <property type="evidence" value="ECO:0007669"/>
    <property type="project" value="UniProtKB-UniRule"/>
</dbReference>
<dbReference type="GO" id="GO:0042274">
    <property type="term" value="P:ribosomal small subunit biogenesis"/>
    <property type="evidence" value="ECO:0007669"/>
    <property type="project" value="TreeGrafter"/>
</dbReference>
<feature type="domain" description="RNA-binding S4" evidence="10">
    <location>
        <begin position="93"/>
        <end position="153"/>
    </location>
</feature>
<dbReference type="PANTHER" id="PTHR11831:SF4">
    <property type="entry name" value="SMALL RIBOSOMAL SUBUNIT PROTEIN US4M"/>
    <property type="match status" value="1"/>
</dbReference>
<evidence type="ECO:0000256" key="8">
    <source>
        <dbReference type="RuleBase" id="RU003699"/>
    </source>
</evidence>
<dbReference type="CDD" id="cd00165">
    <property type="entry name" value="S4"/>
    <property type="match status" value="1"/>
</dbReference>
<evidence type="ECO:0000313" key="12">
    <source>
        <dbReference type="EMBL" id="SKB79279.1"/>
    </source>
</evidence>
<dbReference type="InterPro" id="IPR005709">
    <property type="entry name" value="Ribosomal_uS4_bac-type"/>
</dbReference>
<dbReference type="InterPro" id="IPR018079">
    <property type="entry name" value="Ribosomal_uS4_CS"/>
</dbReference>
<dbReference type="FunFam" id="3.10.290.10:FF:000001">
    <property type="entry name" value="30S ribosomal protein S4"/>
    <property type="match status" value="1"/>
</dbReference>
<evidence type="ECO:0000259" key="10">
    <source>
        <dbReference type="SMART" id="SM00363"/>
    </source>
</evidence>
<protein>
    <recommendedName>
        <fullName evidence="6 7">Small ribosomal subunit protein uS4</fullName>
    </recommendedName>
</protein>
<dbReference type="Pfam" id="PF01479">
    <property type="entry name" value="S4"/>
    <property type="match status" value="1"/>
</dbReference>
<evidence type="ECO:0000256" key="5">
    <source>
        <dbReference type="ARBA" id="ARBA00023274"/>
    </source>
</evidence>
<evidence type="ECO:0000256" key="6">
    <source>
        <dbReference type="ARBA" id="ARBA00035254"/>
    </source>
</evidence>
<dbReference type="InterPro" id="IPR036986">
    <property type="entry name" value="S4_RNA-bd_sf"/>
</dbReference>
<dbReference type="SMART" id="SM00363">
    <property type="entry name" value="S4"/>
    <property type="match status" value="1"/>
</dbReference>
<dbReference type="PANTHER" id="PTHR11831">
    <property type="entry name" value="30S 40S RIBOSOMAL PROTEIN"/>
    <property type="match status" value="1"/>
</dbReference>
<dbReference type="Gene3D" id="1.10.1050.10">
    <property type="entry name" value="Ribosomal Protein S4 Delta 41, Chain A, domain 1"/>
    <property type="match status" value="1"/>
</dbReference>
<feature type="domain" description="Small ribosomal subunit protein uS4 N-terminal" evidence="11">
    <location>
        <begin position="3"/>
        <end position="92"/>
    </location>
</feature>
<comment type="similarity">
    <text evidence="1 7 8">Belongs to the universal ribosomal protein uS4 family.</text>
</comment>
<dbReference type="EMBL" id="FUZF01000010">
    <property type="protein sequence ID" value="SKB79279.1"/>
    <property type="molecule type" value="Genomic_DNA"/>
</dbReference>
<gene>
    <name evidence="7" type="primary">rpsD</name>
    <name evidence="12" type="ORF">SAMN05660841_02360</name>
</gene>
<comment type="function">
    <text evidence="7">One of the primary rRNA binding proteins, it binds directly to 16S rRNA where it nucleates assembly of the body of the 30S subunit.</text>
</comment>
<name>A0A1T5E5Y1_9SPHI</name>
<proteinExistence type="inferred from homology"/>
<dbReference type="SUPFAM" id="SSF55174">
    <property type="entry name" value="Alpha-L RNA-binding motif"/>
    <property type="match status" value="1"/>
</dbReference>
<organism evidence="12 13">
    <name type="scientific">Sphingobacterium nematocida</name>
    <dbReference type="NCBI Taxonomy" id="1513896"/>
    <lineage>
        <taxon>Bacteria</taxon>
        <taxon>Pseudomonadati</taxon>
        <taxon>Bacteroidota</taxon>
        <taxon>Sphingobacteriia</taxon>
        <taxon>Sphingobacteriales</taxon>
        <taxon>Sphingobacteriaceae</taxon>
        <taxon>Sphingobacterium</taxon>
    </lineage>
</organism>
<dbReference type="HAMAP" id="MF_01306_B">
    <property type="entry name" value="Ribosomal_uS4_B"/>
    <property type="match status" value="1"/>
</dbReference>
<feature type="region of interest" description="Disordered" evidence="9">
    <location>
        <begin position="1"/>
        <end position="45"/>
    </location>
</feature>
<sequence length="202" mass="22717">MARYTGPKSKIARKFREPIFGPDKALEKKNYPPGQHGPSKRRGKQSEYAIQLLEKQKAKYTYGVLERQFANLFVKAAAKQGITGENFLKLLEARLDNVVYRLGIASTRAAARQLVSHKHITVNGSVVNIPSYSIRPGDVIAVRERSQALEAISNSVAGRTINKYGWLEWDAKALTGKFLTYPERADIPENIKENLIVELYSK</sequence>
<dbReference type="AlphaFoldDB" id="A0A1T5E5Y1"/>
<dbReference type="Pfam" id="PF00163">
    <property type="entry name" value="Ribosomal_S4"/>
    <property type="match status" value="1"/>
</dbReference>
<dbReference type="NCBIfam" id="TIGR01017">
    <property type="entry name" value="rpsD_bact"/>
    <property type="match status" value="1"/>
</dbReference>
<reference evidence="13" key="1">
    <citation type="submission" date="2017-02" db="EMBL/GenBank/DDBJ databases">
        <authorList>
            <person name="Varghese N."/>
            <person name="Submissions S."/>
        </authorList>
    </citation>
    <scope>NUCLEOTIDE SEQUENCE [LARGE SCALE GENOMIC DNA]</scope>
    <source>
        <strain evidence="13">DSM 24091</strain>
    </source>
</reference>
<dbReference type="GO" id="GO:0015935">
    <property type="term" value="C:small ribosomal subunit"/>
    <property type="evidence" value="ECO:0007669"/>
    <property type="project" value="InterPro"/>
</dbReference>
<keyword evidence="5 7" id="KW-0687">Ribonucleoprotein</keyword>
<evidence type="ECO:0000256" key="7">
    <source>
        <dbReference type="HAMAP-Rule" id="MF_01306"/>
    </source>
</evidence>
<dbReference type="GO" id="GO:0006412">
    <property type="term" value="P:translation"/>
    <property type="evidence" value="ECO:0007669"/>
    <property type="project" value="UniProtKB-UniRule"/>
</dbReference>
<keyword evidence="13" id="KW-1185">Reference proteome</keyword>
<evidence type="ECO:0000256" key="4">
    <source>
        <dbReference type="ARBA" id="ARBA00022980"/>
    </source>
</evidence>
<comment type="function">
    <text evidence="7">With S5 and S12 plays an important role in translational accuracy.</text>
</comment>
<keyword evidence="4 7" id="KW-0689">Ribosomal protein</keyword>
<evidence type="ECO:0000256" key="9">
    <source>
        <dbReference type="SAM" id="MobiDB-lite"/>
    </source>
</evidence>
<comment type="subunit">
    <text evidence="7">Part of the 30S ribosomal subunit. Contacts protein S5. The interaction surface between S4 and S5 is involved in control of translational fidelity.</text>
</comment>
<dbReference type="InterPro" id="IPR001912">
    <property type="entry name" value="Ribosomal_uS4_N"/>
</dbReference>
<dbReference type="RefSeq" id="WP_079643280.1">
    <property type="nucleotide sequence ID" value="NZ_FUZF01000010.1"/>
</dbReference>